<dbReference type="PANTHER" id="PTHR42961:SF2">
    <property type="entry name" value="IRON-SULFUR PROTEIN NUBPL"/>
    <property type="match status" value="1"/>
</dbReference>
<comment type="caution">
    <text evidence="3">The sequence shown here is derived from an EMBL/GenBank/DDBJ whole genome shotgun (WGS) entry which is preliminary data.</text>
</comment>
<dbReference type="PANTHER" id="PTHR42961">
    <property type="entry name" value="IRON-SULFUR PROTEIN NUBPL"/>
    <property type="match status" value="1"/>
</dbReference>
<accession>A0A645GQR8</accession>
<sequence>MFVDMPPGTGDVPLTIFQSVPVDGIVIVTTPQELVSLIVTKAVKMAKMMNIPVIALVENMSYIECPDCGKKIFPFGQSRAEEEAAKFGIPLAARIPIDPRAAKAFDNGLADNFYDGALKGCGDIIEKSFPAKNQ</sequence>
<evidence type="ECO:0000313" key="3">
    <source>
        <dbReference type="EMBL" id="MPN29251.1"/>
    </source>
</evidence>
<dbReference type="Gene3D" id="3.40.50.300">
    <property type="entry name" value="P-loop containing nucleotide triphosphate hydrolases"/>
    <property type="match status" value="1"/>
</dbReference>
<proteinExistence type="predicted"/>
<dbReference type="GO" id="GO:0016226">
    <property type="term" value="P:iron-sulfur cluster assembly"/>
    <property type="evidence" value="ECO:0007669"/>
    <property type="project" value="InterPro"/>
</dbReference>
<dbReference type="AlphaFoldDB" id="A0A645GQR8"/>
<gene>
    <name evidence="3" type="primary">apbC_40</name>
    <name evidence="3" type="ORF">SDC9_176702</name>
</gene>
<reference evidence="3" key="1">
    <citation type="submission" date="2019-08" db="EMBL/GenBank/DDBJ databases">
        <authorList>
            <person name="Kucharzyk K."/>
            <person name="Murdoch R.W."/>
            <person name="Higgins S."/>
            <person name="Loffler F."/>
        </authorList>
    </citation>
    <scope>NUCLEOTIDE SEQUENCE</scope>
</reference>
<dbReference type="InterPro" id="IPR044304">
    <property type="entry name" value="NUBPL-like"/>
</dbReference>
<organism evidence="3">
    <name type="scientific">bioreactor metagenome</name>
    <dbReference type="NCBI Taxonomy" id="1076179"/>
    <lineage>
        <taxon>unclassified sequences</taxon>
        <taxon>metagenomes</taxon>
        <taxon>ecological metagenomes</taxon>
    </lineage>
</organism>
<dbReference type="SUPFAM" id="SSF52540">
    <property type="entry name" value="P-loop containing nucleoside triphosphate hydrolases"/>
    <property type="match status" value="1"/>
</dbReference>
<dbReference type="Pfam" id="PF10609">
    <property type="entry name" value="ParA"/>
    <property type="match status" value="1"/>
</dbReference>
<dbReference type="GO" id="GO:0005524">
    <property type="term" value="F:ATP binding"/>
    <property type="evidence" value="ECO:0007669"/>
    <property type="project" value="UniProtKB-KW"/>
</dbReference>
<dbReference type="InterPro" id="IPR027417">
    <property type="entry name" value="P-loop_NTPase"/>
</dbReference>
<protein>
    <submittedName>
        <fullName evidence="3">Iron-sulfur cluster carrier protein</fullName>
    </submittedName>
</protein>
<dbReference type="InterPro" id="IPR033756">
    <property type="entry name" value="YlxH/NBP35"/>
</dbReference>
<evidence type="ECO:0000256" key="2">
    <source>
        <dbReference type="ARBA" id="ARBA00022840"/>
    </source>
</evidence>
<evidence type="ECO:0000256" key="1">
    <source>
        <dbReference type="ARBA" id="ARBA00022741"/>
    </source>
</evidence>
<name>A0A645GQR8_9ZZZZ</name>
<keyword evidence="2" id="KW-0067">ATP-binding</keyword>
<dbReference type="GO" id="GO:0051539">
    <property type="term" value="F:4 iron, 4 sulfur cluster binding"/>
    <property type="evidence" value="ECO:0007669"/>
    <property type="project" value="TreeGrafter"/>
</dbReference>
<keyword evidence="1" id="KW-0547">Nucleotide-binding</keyword>
<dbReference type="EMBL" id="VSSQ01079844">
    <property type="protein sequence ID" value="MPN29251.1"/>
    <property type="molecule type" value="Genomic_DNA"/>
</dbReference>